<comment type="caution">
    <text evidence="1">The sequence shown here is derived from an EMBL/GenBank/DDBJ whole genome shotgun (WGS) entry which is preliminary data.</text>
</comment>
<gene>
    <name evidence="1" type="ORF">EV182_005242</name>
</gene>
<evidence type="ECO:0000313" key="1">
    <source>
        <dbReference type="EMBL" id="KAJ1677882.1"/>
    </source>
</evidence>
<accession>A0ACC1HNU8</accession>
<reference evidence="1" key="1">
    <citation type="submission" date="2022-06" db="EMBL/GenBank/DDBJ databases">
        <title>Phylogenomic reconstructions and comparative analyses of Kickxellomycotina fungi.</title>
        <authorList>
            <person name="Reynolds N.K."/>
            <person name="Stajich J.E."/>
            <person name="Barry K."/>
            <person name="Grigoriev I.V."/>
            <person name="Crous P."/>
            <person name="Smith M.E."/>
        </authorList>
    </citation>
    <scope>NUCLEOTIDE SEQUENCE</scope>
    <source>
        <strain evidence="1">RSA 2271</strain>
    </source>
</reference>
<evidence type="ECO:0000313" key="2">
    <source>
        <dbReference type="Proteomes" id="UP001145114"/>
    </source>
</evidence>
<sequence>MVNSTVSSRMLESIAKAEGFKYADTLTGFKWMANKLVDLKKEGYYIGFGYEEAIGYMIRDLVLDKDGVTALCYFAQLAAELHSQGKRVKHLLDDLYDHYDYYVSSNSYFTCSDPKVIKRVFDGIRFGHRDSSVSYIQLYRKNDGLALKYPKTIGGFAVSYVQDLTVGVEFNVDELTTRFGDSNNNDGVLEFDGPELTPKFPISASSQMITFSTVNGGRMTLRTSGTEPKIKYYLEMGGRLDQSREEVHKDLEWLVEGIKTDLVDAKGNGLN</sequence>
<dbReference type="Proteomes" id="UP001145114">
    <property type="component" value="Unassembled WGS sequence"/>
</dbReference>
<dbReference type="EMBL" id="JAMZIH010001812">
    <property type="protein sequence ID" value="KAJ1677882.1"/>
    <property type="molecule type" value="Genomic_DNA"/>
</dbReference>
<protein>
    <submittedName>
        <fullName evidence="1">Uncharacterized protein</fullName>
    </submittedName>
</protein>
<proteinExistence type="predicted"/>
<name>A0ACC1HNU8_9FUNG</name>
<organism evidence="1 2">
    <name type="scientific">Spiromyces aspiralis</name>
    <dbReference type="NCBI Taxonomy" id="68401"/>
    <lineage>
        <taxon>Eukaryota</taxon>
        <taxon>Fungi</taxon>
        <taxon>Fungi incertae sedis</taxon>
        <taxon>Zoopagomycota</taxon>
        <taxon>Kickxellomycotina</taxon>
        <taxon>Kickxellomycetes</taxon>
        <taxon>Kickxellales</taxon>
        <taxon>Kickxellaceae</taxon>
        <taxon>Spiromyces</taxon>
    </lineage>
</organism>
<keyword evidence="2" id="KW-1185">Reference proteome</keyword>